<accession>A0A392RK54</accession>
<sequence>MRKVSSDWPLHNGSCYDEGLGIG</sequence>
<proteinExistence type="predicted"/>
<dbReference type="AlphaFoldDB" id="A0A392RK54"/>
<evidence type="ECO:0000256" key="1">
    <source>
        <dbReference type="SAM" id="MobiDB-lite"/>
    </source>
</evidence>
<organism evidence="2 3">
    <name type="scientific">Trifolium medium</name>
    <dbReference type="NCBI Taxonomy" id="97028"/>
    <lineage>
        <taxon>Eukaryota</taxon>
        <taxon>Viridiplantae</taxon>
        <taxon>Streptophyta</taxon>
        <taxon>Embryophyta</taxon>
        <taxon>Tracheophyta</taxon>
        <taxon>Spermatophyta</taxon>
        <taxon>Magnoliopsida</taxon>
        <taxon>eudicotyledons</taxon>
        <taxon>Gunneridae</taxon>
        <taxon>Pentapetalae</taxon>
        <taxon>rosids</taxon>
        <taxon>fabids</taxon>
        <taxon>Fabales</taxon>
        <taxon>Fabaceae</taxon>
        <taxon>Papilionoideae</taxon>
        <taxon>50 kb inversion clade</taxon>
        <taxon>NPAAA clade</taxon>
        <taxon>Hologalegina</taxon>
        <taxon>IRL clade</taxon>
        <taxon>Trifolieae</taxon>
        <taxon>Trifolium</taxon>
    </lineage>
</organism>
<dbReference type="Proteomes" id="UP000265520">
    <property type="component" value="Unassembled WGS sequence"/>
</dbReference>
<evidence type="ECO:0000313" key="2">
    <source>
        <dbReference type="EMBL" id="MCI36552.1"/>
    </source>
</evidence>
<feature type="region of interest" description="Disordered" evidence="1">
    <location>
        <begin position="1"/>
        <end position="23"/>
    </location>
</feature>
<feature type="non-terminal residue" evidence="2">
    <location>
        <position position="23"/>
    </location>
</feature>
<protein>
    <submittedName>
        <fullName evidence="2">Uncharacterized protein</fullName>
    </submittedName>
</protein>
<evidence type="ECO:0000313" key="3">
    <source>
        <dbReference type="Proteomes" id="UP000265520"/>
    </source>
</evidence>
<comment type="caution">
    <text evidence="2">The sequence shown here is derived from an EMBL/GenBank/DDBJ whole genome shotgun (WGS) entry which is preliminary data.</text>
</comment>
<name>A0A392RK54_9FABA</name>
<dbReference type="EMBL" id="LXQA010234902">
    <property type="protein sequence ID" value="MCI36552.1"/>
    <property type="molecule type" value="Genomic_DNA"/>
</dbReference>
<keyword evidence="3" id="KW-1185">Reference proteome</keyword>
<reference evidence="2 3" key="1">
    <citation type="journal article" date="2018" name="Front. Plant Sci.">
        <title>Red Clover (Trifolium pratense) and Zigzag Clover (T. medium) - A Picture of Genomic Similarities and Differences.</title>
        <authorList>
            <person name="Dluhosova J."/>
            <person name="Istvanek J."/>
            <person name="Nedelnik J."/>
            <person name="Repkova J."/>
        </authorList>
    </citation>
    <scope>NUCLEOTIDE SEQUENCE [LARGE SCALE GENOMIC DNA]</scope>
    <source>
        <strain evidence="3">cv. 10/8</strain>
        <tissue evidence="2">Leaf</tissue>
    </source>
</reference>